<proteinExistence type="predicted"/>
<keyword evidence="3" id="KW-1185">Reference proteome</keyword>
<dbReference type="Proteomes" id="UP000594262">
    <property type="component" value="Unplaced"/>
</dbReference>
<keyword evidence="1" id="KW-1133">Transmembrane helix</keyword>
<name>A0A7M5XJQ0_9CNID</name>
<dbReference type="AlphaFoldDB" id="A0A7M5XJQ0"/>
<reference evidence="2" key="1">
    <citation type="submission" date="2021-01" db="UniProtKB">
        <authorList>
            <consortium name="EnsemblMetazoa"/>
        </authorList>
    </citation>
    <scope>IDENTIFICATION</scope>
</reference>
<accession>A0A7M5XJQ0</accession>
<evidence type="ECO:0000256" key="1">
    <source>
        <dbReference type="SAM" id="Phobius"/>
    </source>
</evidence>
<organism evidence="2 3">
    <name type="scientific">Clytia hemisphaerica</name>
    <dbReference type="NCBI Taxonomy" id="252671"/>
    <lineage>
        <taxon>Eukaryota</taxon>
        <taxon>Metazoa</taxon>
        <taxon>Cnidaria</taxon>
        <taxon>Hydrozoa</taxon>
        <taxon>Hydroidolina</taxon>
        <taxon>Leptothecata</taxon>
        <taxon>Obeliida</taxon>
        <taxon>Clytiidae</taxon>
        <taxon>Clytia</taxon>
    </lineage>
</organism>
<keyword evidence="1" id="KW-0472">Membrane</keyword>
<evidence type="ECO:0000313" key="3">
    <source>
        <dbReference type="Proteomes" id="UP000594262"/>
    </source>
</evidence>
<sequence length="125" mass="14209">MVNLLVVVGVSIMYCLLIFSIALFLKLIEFQIKNFFTRSYLIFLISLYWDSGTITSGKSLEDDLKQTPMVRTYDTKFPNPSVLKSFLYCFHNSGSFGKRWNLIGLPLESFTKTQAGTAVTFHCGL</sequence>
<evidence type="ECO:0000313" key="2">
    <source>
        <dbReference type="EnsemblMetazoa" id="CLYHEMP024521.1"/>
    </source>
</evidence>
<feature type="transmembrane region" description="Helical" evidence="1">
    <location>
        <begin position="6"/>
        <end position="28"/>
    </location>
</feature>
<dbReference type="EnsemblMetazoa" id="CLYHEMT024521.1">
    <property type="protein sequence ID" value="CLYHEMP024521.1"/>
    <property type="gene ID" value="CLYHEMG024521"/>
</dbReference>
<keyword evidence="1" id="KW-0812">Transmembrane</keyword>
<protein>
    <submittedName>
        <fullName evidence="2">Uncharacterized protein</fullName>
    </submittedName>
</protein>